<dbReference type="PANTHER" id="PTHR46551:SF1">
    <property type="entry name" value="SAP DOMAIN-CONTAINING RIBONUCLEOPROTEIN"/>
    <property type="match status" value="1"/>
</dbReference>
<dbReference type="PROSITE" id="PS50800">
    <property type="entry name" value="SAP"/>
    <property type="match status" value="2"/>
</dbReference>
<reference evidence="5" key="1">
    <citation type="journal article" date="2015" name="Nat. Genet.">
        <title>The pineapple genome and the evolution of CAM photosynthesis.</title>
        <authorList>
            <person name="Ming R."/>
            <person name="VanBuren R."/>
            <person name="Wai C.M."/>
            <person name="Tang H."/>
            <person name="Schatz M.C."/>
            <person name="Bowers J.E."/>
            <person name="Lyons E."/>
            <person name="Wang M.L."/>
            <person name="Chen J."/>
            <person name="Biggers E."/>
            <person name="Zhang J."/>
            <person name="Huang L."/>
            <person name="Zhang L."/>
            <person name="Miao W."/>
            <person name="Zhang J."/>
            <person name="Ye Z."/>
            <person name="Miao C."/>
            <person name="Lin Z."/>
            <person name="Wang H."/>
            <person name="Zhou H."/>
            <person name="Yim W.C."/>
            <person name="Priest H.D."/>
            <person name="Zheng C."/>
            <person name="Woodhouse M."/>
            <person name="Edger P.P."/>
            <person name="Guyot R."/>
            <person name="Guo H.B."/>
            <person name="Guo H."/>
            <person name="Zheng G."/>
            <person name="Singh R."/>
            <person name="Sharma A."/>
            <person name="Min X."/>
            <person name="Zheng Y."/>
            <person name="Lee H."/>
            <person name="Gurtowski J."/>
            <person name="Sedlazeck F.J."/>
            <person name="Harkess A."/>
            <person name="McKain M.R."/>
            <person name="Liao Z."/>
            <person name="Fang J."/>
            <person name="Liu J."/>
            <person name="Zhang X."/>
            <person name="Zhang Q."/>
            <person name="Hu W."/>
            <person name="Qin Y."/>
            <person name="Wang K."/>
            <person name="Chen L.Y."/>
            <person name="Shirley N."/>
            <person name="Lin Y.R."/>
            <person name="Liu L.Y."/>
            <person name="Hernandez A.G."/>
            <person name="Wright C.L."/>
            <person name="Bulone V."/>
            <person name="Tuskan G.A."/>
            <person name="Heath K."/>
            <person name="Zee F."/>
            <person name="Moore P.H."/>
            <person name="Sunkar R."/>
            <person name="Leebens-Mack J.H."/>
            <person name="Mockler T."/>
            <person name="Bennetzen J.L."/>
            <person name="Freeling M."/>
            <person name="Sankoff D."/>
            <person name="Paterson A.H."/>
            <person name="Zhu X."/>
            <person name="Yang X."/>
            <person name="Smith J.A."/>
            <person name="Cushman J.C."/>
            <person name="Paull R.E."/>
            <person name="Yu Q."/>
        </authorList>
    </citation>
    <scope>NUCLEOTIDE SEQUENCE [LARGE SCALE GENOMIC DNA]</scope>
    <source>
        <strain evidence="5">cv. F153</strain>
    </source>
</reference>
<reference evidence="6" key="2">
    <citation type="submission" date="2025-08" db="UniProtKB">
        <authorList>
            <consortium name="RefSeq"/>
        </authorList>
    </citation>
    <scope>IDENTIFICATION</scope>
    <source>
        <tissue evidence="6">Leaf</tissue>
    </source>
</reference>
<dbReference type="PANTHER" id="PTHR46551">
    <property type="entry name" value="SAP DOMAIN-CONTAINING RIBONUCLEOPROTEIN"/>
    <property type="match status" value="1"/>
</dbReference>
<dbReference type="RefSeq" id="XP_020082669.1">
    <property type="nucleotide sequence ID" value="XM_020227080.1"/>
</dbReference>
<comment type="similarity">
    <text evidence="2">Belongs to the SAP domain-containing ribonucleoprotein family.</text>
</comment>
<name>A0A6P5EGT7_ANACO</name>
<evidence type="ECO:0000256" key="3">
    <source>
        <dbReference type="SAM" id="MobiDB-lite"/>
    </source>
</evidence>
<feature type="compositionally biased region" description="Acidic residues" evidence="3">
    <location>
        <begin position="68"/>
        <end position="77"/>
    </location>
</feature>
<dbReference type="GO" id="GO:0005634">
    <property type="term" value="C:nucleus"/>
    <property type="evidence" value="ECO:0007669"/>
    <property type="project" value="TreeGrafter"/>
</dbReference>
<sequence length="204" mass="22025">MSSSKLKVDELRAELSRRGLDTSGTKPTLVRRLESALRKEKKAEAAAAAVSDGAAANAGKKRKRDELAGDGDVDGEGDGDRNGVIGDVEKLLEMGIRELREMAKARGVPANGSKRELAERLCSSSSSSAEDKDERKGDAEEPKKEKLVTATKKGAAVLDQHLPDHMKSSFHVLQLLGALCFNSNFLVYLQMSVDATIIYDVILK</sequence>
<evidence type="ECO:0000256" key="2">
    <source>
        <dbReference type="ARBA" id="ARBA00046328"/>
    </source>
</evidence>
<keyword evidence="1" id="KW-0597">Phosphoprotein</keyword>
<feature type="compositionally biased region" description="Basic and acidic residues" evidence="3">
    <location>
        <begin position="129"/>
        <end position="147"/>
    </location>
</feature>
<gene>
    <name evidence="6" type="primary">LOC109706309</name>
</gene>
<dbReference type="Proteomes" id="UP000515123">
    <property type="component" value="Unplaced"/>
</dbReference>
<evidence type="ECO:0000256" key="1">
    <source>
        <dbReference type="ARBA" id="ARBA00022553"/>
    </source>
</evidence>
<dbReference type="Gene3D" id="1.10.720.30">
    <property type="entry name" value="SAP domain"/>
    <property type="match status" value="2"/>
</dbReference>
<feature type="domain" description="SAP" evidence="4">
    <location>
        <begin position="91"/>
        <end position="125"/>
    </location>
</feature>
<evidence type="ECO:0000259" key="4">
    <source>
        <dbReference type="PROSITE" id="PS50800"/>
    </source>
</evidence>
<evidence type="ECO:0000313" key="5">
    <source>
        <dbReference type="Proteomes" id="UP000515123"/>
    </source>
</evidence>
<dbReference type="SMART" id="SM00513">
    <property type="entry name" value="SAP"/>
    <property type="match status" value="2"/>
</dbReference>
<accession>A0A6P5EGT7</accession>
<dbReference type="Pfam" id="PF02037">
    <property type="entry name" value="SAP"/>
    <property type="match status" value="1"/>
</dbReference>
<dbReference type="InterPro" id="IPR036361">
    <property type="entry name" value="SAP_dom_sf"/>
</dbReference>
<dbReference type="OrthoDB" id="2017365at2759"/>
<feature type="compositionally biased region" description="Low complexity" evidence="3">
    <location>
        <begin position="45"/>
        <end position="58"/>
    </location>
</feature>
<feature type="region of interest" description="Disordered" evidence="3">
    <location>
        <begin position="106"/>
        <end position="148"/>
    </location>
</feature>
<dbReference type="InterPro" id="IPR003034">
    <property type="entry name" value="SAP_dom"/>
</dbReference>
<dbReference type="InterPro" id="IPR052240">
    <property type="entry name" value="SAP_domain_ribonucleoprotein"/>
</dbReference>
<feature type="domain" description="SAP" evidence="4">
    <location>
        <begin position="3"/>
        <end position="37"/>
    </location>
</feature>
<proteinExistence type="inferred from homology"/>
<keyword evidence="5" id="KW-1185">Reference proteome</keyword>
<feature type="non-terminal residue" evidence="6">
    <location>
        <position position="204"/>
    </location>
</feature>
<dbReference type="AlphaFoldDB" id="A0A6P5EGT7"/>
<feature type="region of interest" description="Disordered" evidence="3">
    <location>
        <begin position="1"/>
        <end position="27"/>
    </location>
</feature>
<organism evidence="5 6">
    <name type="scientific">Ananas comosus</name>
    <name type="common">Pineapple</name>
    <name type="synonym">Ananas ananas</name>
    <dbReference type="NCBI Taxonomy" id="4615"/>
    <lineage>
        <taxon>Eukaryota</taxon>
        <taxon>Viridiplantae</taxon>
        <taxon>Streptophyta</taxon>
        <taxon>Embryophyta</taxon>
        <taxon>Tracheophyta</taxon>
        <taxon>Spermatophyta</taxon>
        <taxon>Magnoliopsida</taxon>
        <taxon>Liliopsida</taxon>
        <taxon>Poales</taxon>
        <taxon>Bromeliaceae</taxon>
        <taxon>Bromelioideae</taxon>
        <taxon>Ananas</taxon>
    </lineage>
</organism>
<dbReference type="GeneID" id="109706309"/>
<feature type="region of interest" description="Disordered" evidence="3">
    <location>
        <begin position="40"/>
        <end position="84"/>
    </location>
</feature>
<protein>
    <submittedName>
        <fullName evidence="6">Poly [ADP-ribose] polymerase 2-A-like</fullName>
    </submittedName>
</protein>
<dbReference type="SUPFAM" id="SSF68906">
    <property type="entry name" value="SAP domain"/>
    <property type="match status" value="2"/>
</dbReference>
<feature type="compositionally biased region" description="Basic and acidic residues" evidence="3">
    <location>
        <begin position="1"/>
        <end position="20"/>
    </location>
</feature>
<evidence type="ECO:0000313" key="6">
    <source>
        <dbReference type="RefSeq" id="XP_020082669.1"/>
    </source>
</evidence>
<dbReference type="GO" id="GO:0016973">
    <property type="term" value="P:poly(A)+ mRNA export from nucleus"/>
    <property type="evidence" value="ECO:0007669"/>
    <property type="project" value="TreeGrafter"/>
</dbReference>